<feature type="domain" description="C2H2-type" evidence="14">
    <location>
        <begin position="689"/>
        <end position="716"/>
    </location>
</feature>
<keyword evidence="4" id="KW-0677">Repeat</keyword>
<dbReference type="GO" id="GO:0006355">
    <property type="term" value="P:regulation of DNA-templated transcription"/>
    <property type="evidence" value="ECO:0007669"/>
    <property type="project" value="UniProtKB-ARBA"/>
</dbReference>
<dbReference type="FunFam" id="3.30.160.60:FF:002381">
    <property type="entry name" value="Putative spalt protein"/>
    <property type="match status" value="1"/>
</dbReference>
<evidence type="ECO:0000313" key="16">
    <source>
        <dbReference type="Proteomes" id="UP001557470"/>
    </source>
</evidence>
<dbReference type="AlphaFoldDB" id="A0ABD0WFC5"/>
<dbReference type="CDD" id="cd20908">
    <property type="entry name" value="SUF4-like"/>
    <property type="match status" value="1"/>
</dbReference>
<dbReference type="GO" id="GO:0001708">
    <property type="term" value="P:cell fate specification"/>
    <property type="evidence" value="ECO:0007669"/>
    <property type="project" value="UniProtKB-ARBA"/>
</dbReference>
<feature type="domain" description="C2H2-type" evidence="14">
    <location>
        <begin position="478"/>
        <end position="505"/>
    </location>
</feature>
<feature type="compositionally biased region" description="Low complexity" evidence="13">
    <location>
        <begin position="379"/>
        <end position="393"/>
    </location>
</feature>
<keyword evidence="6" id="KW-0862">Zinc</keyword>
<dbReference type="InterPro" id="IPR036236">
    <property type="entry name" value="Znf_C2H2_sf"/>
</dbReference>
<dbReference type="EMBL" id="JAGEUA010000008">
    <property type="protein sequence ID" value="KAL0968598.1"/>
    <property type="molecule type" value="Genomic_DNA"/>
</dbReference>
<feature type="region of interest" description="Disordered" evidence="13">
    <location>
        <begin position="379"/>
        <end position="401"/>
    </location>
</feature>
<evidence type="ECO:0000256" key="12">
    <source>
        <dbReference type="PROSITE-ProRule" id="PRU00042"/>
    </source>
</evidence>
<evidence type="ECO:0000256" key="3">
    <source>
        <dbReference type="ARBA" id="ARBA00022723"/>
    </source>
</evidence>
<feature type="domain" description="C2H2-type" evidence="14">
    <location>
        <begin position="450"/>
        <end position="477"/>
    </location>
</feature>
<evidence type="ECO:0000256" key="9">
    <source>
        <dbReference type="ARBA" id="ARBA00023163"/>
    </source>
</evidence>
<organism evidence="15 16">
    <name type="scientific">Umbra pygmaea</name>
    <name type="common">Eastern mudminnow</name>
    <dbReference type="NCBI Taxonomy" id="75934"/>
    <lineage>
        <taxon>Eukaryota</taxon>
        <taxon>Metazoa</taxon>
        <taxon>Chordata</taxon>
        <taxon>Craniata</taxon>
        <taxon>Vertebrata</taxon>
        <taxon>Euteleostomi</taxon>
        <taxon>Actinopterygii</taxon>
        <taxon>Neopterygii</taxon>
        <taxon>Teleostei</taxon>
        <taxon>Protacanthopterygii</taxon>
        <taxon>Esociformes</taxon>
        <taxon>Umbridae</taxon>
        <taxon>Umbra</taxon>
    </lineage>
</organism>
<dbReference type="FunFam" id="3.30.160.60:FF:000025">
    <property type="entry name" value="Spalt-like transcription factor 1"/>
    <property type="match status" value="1"/>
</dbReference>
<dbReference type="PROSITE" id="PS00028">
    <property type="entry name" value="ZINC_FINGER_C2H2_1"/>
    <property type="match status" value="5"/>
</dbReference>
<evidence type="ECO:0000313" key="15">
    <source>
        <dbReference type="EMBL" id="KAL0968598.1"/>
    </source>
</evidence>
<comment type="subcellular location">
    <subcellularLocation>
        <location evidence="1">Nucleus</location>
    </subcellularLocation>
</comment>
<dbReference type="PANTHER" id="PTHR23233:SF85">
    <property type="entry name" value="SAL-LIKE PROTEIN 2"/>
    <property type="match status" value="1"/>
</dbReference>
<evidence type="ECO:0000256" key="7">
    <source>
        <dbReference type="ARBA" id="ARBA00023015"/>
    </source>
</evidence>
<name>A0ABD0WFC5_UMBPY</name>
<feature type="compositionally biased region" description="Basic and acidic residues" evidence="13">
    <location>
        <begin position="785"/>
        <end position="802"/>
    </location>
</feature>
<dbReference type="Gene3D" id="3.30.160.60">
    <property type="entry name" value="Classic Zinc Finger"/>
    <property type="match status" value="4"/>
</dbReference>
<dbReference type="PANTHER" id="PTHR23233">
    <property type="entry name" value="SAL-LIKE PROTEIN"/>
    <property type="match status" value="1"/>
</dbReference>
<dbReference type="InterPro" id="IPR051565">
    <property type="entry name" value="Sal_C2H2-zinc-finger"/>
</dbReference>
<evidence type="ECO:0000256" key="2">
    <source>
        <dbReference type="ARBA" id="ARBA00022553"/>
    </source>
</evidence>
<keyword evidence="2" id="KW-0597">Phosphoprotein</keyword>
<comment type="similarity">
    <text evidence="11">Belongs to the sal C2H2-type zinc-finger protein family.</text>
</comment>
<evidence type="ECO:0000256" key="11">
    <source>
        <dbReference type="ARBA" id="ARBA00038474"/>
    </source>
</evidence>
<dbReference type="Pfam" id="PF12874">
    <property type="entry name" value="zf-met"/>
    <property type="match status" value="1"/>
</dbReference>
<dbReference type="GO" id="GO:0005634">
    <property type="term" value="C:nucleus"/>
    <property type="evidence" value="ECO:0007669"/>
    <property type="project" value="UniProtKB-SubCell"/>
</dbReference>
<dbReference type="InterPro" id="IPR013087">
    <property type="entry name" value="Znf_C2H2_type"/>
</dbReference>
<gene>
    <name evidence="15" type="ORF">UPYG_G00269010</name>
</gene>
<feature type="domain" description="C2H2-type" evidence="14">
    <location>
        <begin position="749"/>
        <end position="776"/>
    </location>
</feature>
<dbReference type="GO" id="GO:0048646">
    <property type="term" value="P:anatomical structure formation involved in morphogenesis"/>
    <property type="evidence" value="ECO:0007669"/>
    <property type="project" value="UniProtKB-ARBA"/>
</dbReference>
<evidence type="ECO:0000256" key="13">
    <source>
        <dbReference type="SAM" id="MobiDB-lite"/>
    </source>
</evidence>
<dbReference type="Pfam" id="PF00096">
    <property type="entry name" value="zf-C2H2"/>
    <property type="match status" value="2"/>
</dbReference>
<dbReference type="Proteomes" id="UP001557470">
    <property type="component" value="Unassembled WGS sequence"/>
</dbReference>
<accession>A0ABD0WFC5</accession>
<keyword evidence="8" id="KW-0238">DNA-binding</keyword>
<evidence type="ECO:0000256" key="4">
    <source>
        <dbReference type="ARBA" id="ARBA00022737"/>
    </source>
</evidence>
<keyword evidence="3" id="KW-0479">Metal-binding</keyword>
<keyword evidence="16" id="KW-1185">Reference proteome</keyword>
<keyword evidence="9" id="KW-0804">Transcription</keyword>
<evidence type="ECO:0000259" key="14">
    <source>
        <dbReference type="PROSITE" id="PS50157"/>
    </source>
</evidence>
<keyword evidence="7" id="KW-0805">Transcription regulation</keyword>
<dbReference type="GO" id="GO:0003677">
    <property type="term" value="F:DNA binding"/>
    <property type="evidence" value="ECO:0007669"/>
    <property type="project" value="UniProtKB-KW"/>
</dbReference>
<dbReference type="SUPFAM" id="SSF57667">
    <property type="entry name" value="beta-beta-alpha zinc fingers"/>
    <property type="match status" value="2"/>
</dbReference>
<dbReference type="GO" id="GO:0048699">
    <property type="term" value="P:generation of neurons"/>
    <property type="evidence" value="ECO:0007669"/>
    <property type="project" value="UniProtKB-ARBA"/>
</dbReference>
<keyword evidence="5 12" id="KW-0863">Zinc-finger</keyword>
<proteinExistence type="inferred from homology"/>
<evidence type="ECO:0000256" key="5">
    <source>
        <dbReference type="ARBA" id="ARBA00022771"/>
    </source>
</evidence>
<dbReference type="GO" id="GO:0008270">
    <property type="term" value="F:zinc ion binding"/>
    <property type="evidence" value="ECO:0007669"/>
    <property type="project" value="UniProtKB-KW"/>
</dbReference>
<dbReference type="PROSITE" id="PS50157">
    <property type="entry name" value="ZINC_FINGER_C2H2_2"/>
    <property type="match status" value="5"/>
</dbReference>
<sequence length="956" mass="105714">MLIRDLDIIMSRRKQAKPQYVQSDSTLSEHIGGTQLVLETPYIFHFRAHVCNGCCAEFDELSDLELHVRDCAPDQLVLIVNDDSASSAETFSSELSSREPDEMASTFEMEECSDLSEEKSDRTEHAMDVFGCKRSQSHLKSPCSSMSWSGPTDSTTDMVAHTSVHPTSILQPGNNPSEQHGKSSCFNSNVIIENLESTKVAVAQFSQQSRLDTRSSDSSKIAISSLMEQLLALQLQQIHQLQLIDQIRHQVLIFASQRFEVSETLTQSPTSSHQGSLASTYASQVTTLSSHLSQQLAAAAGLAHCLASQSASVDHFDQLITTEQLPDRPLGSSEPLQSMGKGMIPAVSMHDSGTKYTQNSSPYPTLHFKSQIKMSSSTLATSSSLNPSNNTHLPRPPASNQTFSKAGLNIGAIVEDPNGLTALAQQRKGKPSNGTSVKHKMSLEEAFLKHKCRFCAKIFGSDSALQIHLRSHTGERPYKCNICGNRFSTRGNLKVHFQRHKERYPHIQMNPYPVPEHLDNIRTSTGIPRGMSMPPEKAITSWLDSKPSLTILTPVGMLLPTGPPNLPFLIKKEEPSISITTPPTPVVSETSSAVKSTMSMDFVEAAKFPTHRILNPKTDNATHLFSNASKISSITEGPDIHSISTNPIKSEQFRTKHSFGVGVVNSTQTETSKLQQLVENIDKKVTDPNECVICHRTLSCQSALSMHYRTHTGERPFPCKVCGRAFSTKGNLKTHHTVHRVMSSLRVQHSCPICHRKFTNAVVLQQHIHMHMGDQIPNSPITEIESGRRSMDDKKLEENLSDKDDDMDCDDSGIAGMFRFTNSSSGTLSPSPFYSTRAGSFDAQVMANSNSPVEERQRSQPHHLDAHPSSIIATLVGKPSHPPVPCKFMRGLTLGKSLLPAQFVDGHSPPKEISRFTWELTCGVMPSRDEDGDCQWKDHWRLWKLILLSYQKLLRS</sequence>
<feature type="domain" description="C2H2-type" evidence="14">
    <location>
        <begin position="717"/>
        <end position="739"/>
    </location>
</feature>
<dbReference type="FunFam" id="3.30.160.60:FF:000689">
    <property type="entry name" value="Spalt like transcription factor 1"/>
    <property type="match status" value="1"/>
</dbReference>
<dbReference type="FunFam" id="3.30.160.60:FF:000215">
    <property type="entry name" value="Spalt-like transcription factor 3"/>
    <property type="match status" value="1"/>
</dbReference>
<dbReference type="GO" id="GO:0048513">
    <property type="term" value="P:animal organ development"/>
    <property type="evidence" value="ECO:0007669"/>
    <property type="project" value="UniProtKB-ARBA"/>
</dbReference>
<dbReference type="SMART" id="SM00355">
    <property type="entry name" value="ZnF_C2H2"/>
    <property type="match status" value="6"/>
</dbReference>
<protein>
    <recommendedName>
        <fullName evidence="14">C2H2-type domain-containing protein</fullName>
    </recommendedName>
</protein>
<dbReference type="GO" id="GO:0061061">
    <property type="term" value="P:muscle structure development"/>
    <property type="evidence" value="ECO:0007669"/>
    <property type="project" value="UniProtKB-ARBA"/>
</dbReference>
<feature type="region of interest" description="Disordered" evidence="13">
    <location>
        <begin position="785"/>
        <end position="807"/>
    </location>
</feature>
<keyword evidence="10" id="KW-0539">Nucleus</keyword>
<dbReference type="GO" id="GO:0009791">
    <property type="term" value="P:post-embryonic development"/>
    <property type="evidence" value="ECO:0007669"/>
    <property type="project" value="UniProtKB-ARBA"/>
</dbReference>
<evidence type="ECO:0000256" key="10">
    <source>
        <dbReference type="ARBA" id="ARBA00023242"/>
    </source>
</evidence>
<comment type="caution">
    <text evidence="15">The sequence shown here is derived from an EMBL/GenBank/DDBJ whole genome shotgun (WGS) entry which is preliminary data.</text>
</comment>
<evidence type="ECO:0000256" key="1">
    <source>
        <dbReference type="ARBA" id="ARBA00004123"/>
    </source>
</evidence>
<reference evidence="15 16" key="1">
    <citation type="submission" date="2024-06" db="EMBL/GenBank/DDBJ databases">
        <authorList>
            <person name="Pan Q."/>
            <person name="Wen M."/>
            <person name="Jouanno E."/>
            <person name="Zahm M."/>
            <person name="Klopp C."/>
            <person name="Cabau C."/>
            <person name="Louis A."/>
            <person name="Berthelot C."/>
            <person name="Parey E."/>
            <person name="Roest Crollius H."/>
            <person name="Montfort J."/>
            <person name="Robinson-Rechavi M."/>
            <person name="Bouchez O."/>
            <person name="Lampietro C."/>
            <person name="Lopez Roques C."/>
            <person name="Donnadieu C."/>
            <person name="Postlethwait J."/>
            <person name="Bobe J."/>
            <person name="Verreycken H."/>
            <person name="Guiguen Y."/>
        </authorList>
    </citation>
    <scope>NUCLEOTIDE SEQUENCE [LARGE SCALE GENOMIC DNA]</scope>
    <source>
        <strain evidence="15">Up_M1</strain>
        <tissue evidence="15">Testis</tissue>
    </source>
</reference>
<evidence type="ECO:0000256" key="8">
    <source>
        <dbReference type="ARBA" id="ARBA00023125"/>
    </source>
</evidence>
<evidence type="ECO:0000256" key="6">
    <source>
        <dbReference type="ARBA" id="ARBA00022833"/>
    </source>
</evidence>